<dbReference type="GO" id="GO:0009229">
    <property type="term" value="P:thiamine diphosphate biosynthetic process"/>
    <property type="evidence" value="ECO:0007669"/>
    <property type="project" value="UniProtKB-UniRule"/>
</dbReference>
<dbReference type="CDD" id="cd04728">
    <property type="entry name" value="ThiG"/>
    <property type="match status" value="1"/>
</dbReference>
<feature type="binding site" evidence="8">
    <location>
        <position position="178"/>
    </location>
    <ligand>
        <name>1-deoxy-D-xylulose 5-phosphate</name>
        <dbReference type="ChEBI" id="CHEBI:57792"/>
    </ligand>
</feature>
<dbReference type="GeneID" id="98338820"/>
<evidence type="ECO:0000256" key="5">
    <source>
        <dbReference type="ARBA" id="ARBA00022977"/>
    </source>
</evidence>
<name>A0A316F3D9_9BURK</name>
<comment type="subunit">
    <text evidence="8">Homotetramer. Forms heterodimers with either ThiH or ThiS.</text>
</comment>
<comment type="subcellular location">
    <subcellularLocation>
        <location evidence="8">Cytoplasm</location>
    </subcellularLocation>
</comment>
<evidence type="ECO:0000256" key="6">
    <source>
        <dbReference type="ARBA" id="ARBA00023270"/>
    </source>
</evidence>
<feature type="domain" description="Thiazole synthase ThiG" evidence="9">
    <location>
        <begin position="19"/>
        <end position="270"/>
    </location>
</feature>
<keyword evidence="4 8" id="KW-0808">Transferase</keyword>
<dbReference type="Proteomes" id="UP000245754">
    <property type="component" value="Unassembled WGS sequence"/>
</dbReference>
<comment type="similarity">
    <text evidence="8">Belongs to the ThiG family.</text>
</comment>
<dbReference type="InterPro" id="IPR008867">
    <property type="entry name" value="ThiG"/>
</dbReference>
<evidence type="ECO:0000256" key="8">
    <source>
        <dbReference type="HAMAP-Rule" id="MF_00443"/>
    </source>
</evidence>
<dbReference type="HAMAP" id="MF_00443">
    <property type="entry name" value="ThiG"/>
    <property type="match status" value="1"/>
</dbReference>
<dbReference type="EC" id="2.8.1.10" evidence="3 8"/>
<feature type="binding site" evidence="8">
    <location>
        <begin position="205"/>
        <end position="206"/>
    </location>
    <ligand>
        <name>1-deoxy-D-xylulose 5-phosphate</name>
        <dbReference type="ChEBI" id="CHEBI:57792"/>
    </ligand>
</feature>
<keyword evidence="8" id="KW-0963">Cytoplasm</keyword>
<evidence type="ECO:0000256" key="4">
    <source>
        <dbReference type="ARBA" id="ARBA00022679"/>
    </source>
</evidence>
<gene>
    <name evidence="8" type="primary">thiG</name>
    <name evidence="10" type="ORF">C7419_1012653</name>
</gene>
<organism evidence="10 11">
    <name type="scientific">Cupriavidus plantarum</name>
    <dbReference type="NCBI Taxonomy" id="942865"/>
    <lineage>
        <taxon>Bacteria</taxon>
        <taxon>Pseudomonadati</taxon>
        <taxon>Pseudomonadota</taxon>
        <taxon>Betaproteobacteria</taxon>
        <taxon>Burkholderiales</taxon>
        <taxon>Burkholderiaceae</taxon>
        <taxon>Cupriavidus</taxon>
    </lineage>
</organism>
<keyword evidence="6 8" id="KW-0704">Schiff base</keyword>
<dbReference type="SUPFAM" id="SSF110399">
    <property type="entry name" value="ThiG-like"/>
    <property type="match status" value="1"/>
</dbReference>
<feature type="active site" description="Schiff-base intermediate with DXP" evidence="8">
    <location>
        <position position="117"/>
    </location>
</feature>
<protein>
    <recommendedName>
        <fullName evidence="3 8">Thiazole synthase</fullName>
        <ecNumber evidence="3 8">2.8.1.10</ecNumber>
    </recommendedName>
</protein>
<dbReference type="GO" id="GO:1990107">
    <property type="term" value="F:thiazole synthase activity"/>
    <property type="evidence" value="ECO:0007669"/>
    <property type="project" value="UniProtKB-EC"/>
</dbReference>
<dbReference type="InterPro" id="IPR033983">
    <property type="entry name" value="Thiazole_synthase_ThiG"/>
</dbReference>
<evidence type="ECO:0000313" key="10">
    <source>
        <dbReference type="EMBL" id="PWK38752.1"/>
    </source>
</evidence>
<comment type="caution">
    <text evidence="10">The sequence shown here is derived from an EMBL/GenBank/DDBJ whole genome shotgun (WGS) entry which is preliminary data.</text>
</comment>
<dbReference type="UniPathway" id="UPA00060"/>
<dbReference type="GO" id="GO:0005737">
    <property type="term" value="C:cytoplasm"/>
    <property type="evidence" value="ECO:0007669"/>
    <property type="project" value="UniProtKB-SubCell"/>
</dbReference>
<dbReference type="EMBL" id="QGGT01000001">
    <property type="protein sequence ID" value="PWK38752.1"/>
    <property type="molecule type" value="Genomic_DNA"/>
</dbReference>
<evidence type="ECO:0000256" key="1">
    <source>
        <dbReference type="ARBA" id="ARBA00002834"/>
    </source>
</evidence>
<comment type="pathway">
    <text evidence="2 8">Cofactor biosynthesis; thiamine diphosphate biosynthesis.</text>
</comment>
<keyword evidence="5 8" id="KW-0784">Thiamine biosynthesis</keyword>
<dbReference type="PANTHER" id="PTHR34266">
    <property type="entry name" value="THIAZOLE SYNTHASE"/>
    <property type="match status" value="1"/>
</dbReference>
<proteinExistence type="inferred from homology"/>
<dbReference type="RefSeq" id="WP_109582312.1">
    <property type="nucleotide sequence ID" value="NZ_CAJPUX010000001.1"/>
</dbReference>
<comment type="function">
    <text evidence="1 8">Catalyzes the rearrangement of 1-deoxy-D-xylulose 5-phosphate (DXP) to produce the thiazole phosphate moiety of thiamine. Sulfur is provided by the thiocarboxylate moiety of the carrier protein ThiS. In vitro, sulfur can be provided by H(2)S.</text>
</comment>
<accession>A0A316F3D9</accession>
<dbReference type="OrthoDB" id="9805935at2"/>
<dbReference type="InterPro" id="IPR013785">
    <property type="entry name" value="Aldolase_TIM"/>
</dbReference>
<sequence length="286" mass="30694">MAFEPAQYSSDSLRDPFVLYGESFASRLLLGTARYPSPATLEAAIEASRPAMITVALRRQSAVGSGEGQTLGGQAFWQMLRTLGVPVLPNTAGCFTAQEVITTAMMAREVFETDWIKLELIGDDYTLQPDTLNLPSVAETLIREGFKVLPYCTEDLVLCRRLVDVGCQALMPWGAPIGTGRGAINPLAMRTLRERLPDTPLIVDAGLGLPSHAAQVLEWGYDGVLLNTAVAQAAYPVNMARAFAQAVEAGRTAYLAGPIPERDVAQASTPVVGMPFWHAAGAEDRA</sequence>
<feature type="binding site" evidence="8">
    <location>
        <begin position="227"/>
        <end position="228"/>
    </location>
    <ligand>
        <name>1-deoxy-D-xylulose 5-phosphate</name>
        <dbReference type="ChEBI" id="CHEBI:57792"/>
    </ligand>
</feature>
<evidence type="ECO:0000256" key="7">
    <source>
        <dbReference type="ARBA" id="ARBA00049897"/>
    </source>
</evidence>
<evidence type="ECO:0000256" key="2">
    <source>
        <dbReference type="ARBA" id="ARBA00004948"/>
    </source>
</evidence>
<evidence type="ECO:0000259" key="9">
    <source>
        <dbReference type="Pfam" id="PF05690"/>
    </source>
</evidence>
<evidence type="ECO:0000256" key="3">
    <source>
        <dbReference type="ARBA" id="ARBA00011960"/>
    </source>
</evidence>
<dbReference type="Gene3D" id="3.20.20.70">
    <property type="entry name" value="Aldolase class I"/>
    <property type="match status" value="1"/>
</dbReference>
<dbReference type="Pfam" id="PF05690">
    <property type="entry name" value="ThiG"/>
    <property type="match status" value="1"/>
</dbReference>
<dbReference type="AlphaFoldDB" id="A0A316F3D9"/>
<reference evidence="10 11" key="1">
    <citation type="submission" date="2018-05" db="EMBL/GenBank/DDBJ databases">
        <title>Genomic Encyclopedia of Type Strains, Phase IV (KMG-V): Genome sequencing to study the core and pangenomes of soil and plant-associated prokaryotes.</title>
        <authorList>
            <person name="Whitman W."/>
        </authorList>
    </citation>
    <scope>NUCLEOTIDE SEQUENCE [LARGE SCALE GENOMIC DNA]</scope>
    <source>
        <strain evidence="10 11">SLV-132</strain>
    </source>
</reference>
<evidence type="ECO:0000313" key="11">
    <source>
        <dbReference type="Proteomes" id="UP000245754"/>
    </source>
</evidence>
<comment type="catalytic activity">
    <reaction evidence="7 8">
        <text>[ThiS sulfur-carrier protein]-C-terminal-Gly-aminoethanethioate + 2-iminoacetate + 1-deoxy-D-xylulose 5-phosphate = [ThiS sulfur-carrier protein]-C-terminal Gly-Gly + 2-[(2R,5Z)-2-carboxy-4-methylthiazol-5(2H)-ylidene]ethyl phosphate + 2 H2O + H(+)</text>
        <dbReference type="Rhea" id="RHEA:26297"/>
        <dbReference type="Rhea" id="RHEA-COMP:12909"/>
        <dbReference type="Rhea" id="RHEA-COMP:19908"/>
        <dbReference type="ChEBI" id="CHEBI:15377"/>
        <dbReference type="ChEBI" id="CHEBI:15378"/>
        <dbReference type="ChEBI" id="CHEBI:57792"/>
        <dbReference type="ChEBI" id="CHEBI:62899"/>
        <dbReference type="ChEBI" id="CHEBI:77846"/>
        <dbReference type="ChEBI" id="CHEBI:90778"/>
        <dbReference type="ChEBI" id="CHEBI:232372"/>
        <dbReference type="EC" id="2.8.1.10"/>
    </reaction>
</comment>
<keyword evidence="11" id="KW-1185">Reference proteome</keyword>
<dbReference type="PANTHER" id="PTHR34266:SF2">
    <property type="entry name" value="THIAZOLE SYNTHASE"/>
    <property type="match status" value="1"/>
</dbReference>